<dbReference type="AlphaFoldDB" id="A0A6H1ZU47"/>
<evidence type="ECO:0008006" key="5">
    <source>
        <dbReference type="Google" id="ProtNLM"/>
    </source>
</evidence>
<protein>
    <recommendedName>
        <fullName evidence="5">Replication factor A</fullName>
    </recommendedName>
</protein>
<dbReference type="InterPro" id="IPR012340">
    <property type="entry name" value="NA-bd_OB-fold"/>
</dbReference>
<accession>A0A6H1ZU47</accession>
<dbReference type="EMBL" id="MT145198">
    <property type="protein sequence ID" value="QJI05390.1"/>
    <property type="molecule type" value="Genomic_DNA"/>
</dbReference>
<dbReference type="EMBL" id="MT141436">
    <property type="protein sequence ID" value="QJA61300.1"/>
    <property type="molecule type" value="Genomic_DNA"/>
</dbReference>
<name>A0A6H1ZU47_9ZZZZ</name>
<dbReference type="Gene3D" id="2.40.50.140">
    <property type="entry name" value="Nucleic acid-binding proteins"/>
    <property type="match status" value="1"/>
</dbReference>
<evidence type="ECO:0000313" key="2">
    <source>
        <dbReference type="EMBL" id="QJA61300.1"/>
    </source>
</evidence>
<evidence type="ECO:0000313" key="4">
    <source>
        <dbReference type="EMBL" id="QJI05390.1"/>
    </source>
</evidence>
<dbReference type="EMBL" id="MT144214">
    <property type="protein sequence ID" value="QJA50730.1"/>
    <property type="molecule type" value="Genomic_DNA"/>
</dbReference>
<dbReference type="SUPFAM" id="SSF50249">
    <property type="entry name" value="Nucleic acid-binding proteins"/>
    <property type="match status" value="2"/>
</dbReference>
<proteinExistence type="predicted"/>
<evidence type="ECO:0000313" key="3">
    <source>
        <dbReference type="EMBL" id="QJI00260.1"/>
    </source>
</evidence>
<organism evidence="1">
    <name type="scientific">viral metagenome</name>
    <dbReference type="NCBI Taxonomy" id="1070528"/>
    <lineage>
        <taxon>unclassified sequences</taxon>
        <taxon>metagenomes</taxon>
        <taxon>organismal metagenomes</taxon>
    </lineage>
</organism>
<dbReference type="EMBL" id="MT144839">
    <property type="protein sequence ID" value="QJI00260.1"/>
    <property type="molecule type" value="Genomic_DNA"/>
</dbReference>
<gene>
    <name evidence="4" type="ORF">MM415A00143_0065</name>
    <name evidence="2" type="ORF">MM415B00963_0025</name>
    <name evidence="1" type="ORF">TM448A01880_0010</name>
    <name evidence="3" type="ORF">TM448B01892_0006</name>
</gene>
<evidence type="ECO:0000313" key="1">
    <source>
        <dbReference type="EMBL" id="QJA50730.1"/>
    </source>
</evidence>
<sequence>MAEIKYKTEVESILNRLRSAGVQNVEQEVADVSTRYGLLVDEWRVPASEATRTVVQAMLKKHGIETKYWQTGGTASMVTVDQVKADNEWLSLRAKVVQIWENRSDKVARTGLIGDSTGVIKFTIFQKNEDIIPSNFTEGESYLFENVVSSVWNGQFNVKGNKNSTITPIAEDVEVSRKTDTITGVITTIGTGSGLIKRCPECNRALVKGSCGEHGKVEGKFDLRIKAVFSIFGGNELIDLIIGTEATEALTGMSVTQAKDMAMESLDTAVIEDKFTKELIGRYYEVVGAMLQKDSMLVESIKPASVCTAKTLANAMEEIKSEGGN</sequence>
<reference evidence="1" key="1">
    <citation type="submission" date="2020-03" db="EMBL/GenBank/DDBJ databases">
        <title>The deep terrestrial virosphere.</title>
        <authorList>
            <person name="Holmfeldt K."/>
            <person name="Nilsson E."/>
            <person name="Simone D."/>
            <person name="Lopez-Fernandez M."/>
            <person name="Wu X."/>
            <person name="de Brujin I."/>
            <person name="Lundin D."/>
            <person name="Andersson A."/>
            <person name="Bertilsson S."/>
            <person name="Dopson M."/>
        </authorList>
    </citation>
    <scope>NUCLEOTIDE SEQUENCE</scope>
    <source>
        <strain evidence="4">MM415A00143</strain>
        <strain evidence="2">MM415B00963</strain>
        <strain evidence="1">TM448A01880</strain>
        <strain evidence="3">TM448B01892</strain>
    </source>
</reference>